<reference evidence="1" key="1">
    <citation type="submission" date="2013-07" db="EMBL/GenBank/DDBJ databases">
        <title>The Genome Sequence of Cryptococcus bestiolae CBS10118.</title>
        <authorList>
            <consortium name="The Broad Institute Genome Sequencing Platform"/>
            <person name="Cuomo C."/>
            <person name="Litvintseva A."/>
            <person name="Chen Y."/>
            <person name="Heitman J."/>
            <person name="Sun S."/>
            <person name="Springer D."/>
            <person name="Dromer F."/>
            <person name="Young S.K."/>
            <person name="Zeng Q."/>
            <person name="Gargeya S."/>
            <person name="Fitzgerald M."/>
            <person name="Abouelleil A."/>
            <person name="Alvarado L."/>
            <person name="Berlin A.M."/>
            <person name="Chapman S.B."/>
            <person name="Dewar J."/>
            <person name="Goldberg J."/>
            <person name="Griggs A."/>
            <person name="Gujja S."/>
            <person name="Hansen M."/>
            <person name="Howarth C."/>
            <person name="Imamovic A."/>
            <person name="Larimer J."/>
            <person name="McCowan C."/>
            <person name="Murphy C."/>
            <person name="Pearson M."/>
            <person name="Priest M."/>
            <person name="Roberts A."/>
            <person name="Saif S."/>
            <person name="Shea T."/>
            <person name="Sykes S."/>
            <person name="Wortman J."/>
            <person name="Nusbaum C."/>
            <person name="Birren B."/>
        </authorList>
    </citation>
    <scope>NUCLEOTIDE SEQUENCE [LARGE SCALE GENOMIC DNA]</scope>
    <source>
        <strain evidence="1">CBS 10118</strain>
    </source>
</reference>
<dbReference type="Proteomes" id="UP000092730">
    <property type="component" value="Chromosome 5"/>
</dbReference>
<sequence length="434" mass="49505">MAVAPISTERDITFYGNTVNTHVKISLDRPTSRTSIAATKTDREQSMTSLIKGCDILTHALVAKWRKAINRNPLHERANESLREEWQAHMDRAFDTVIDHSGKETGVKLCRPLVESQKSSQPSQRQAAQSLCREWRFSSWDLPRYDKASLQELRDEVTRQDQSLGLALRFSKEALETAFSELDKYGSNRALLITYPACPGEYIEDISGLKFGFVKNPRKGGEEEEFDCVDNQYMTAVVDAAKTAMEMVRLWRNYQRTLNDSNGKDDEHETLHKKTDLKQICRALRSEDGQAFDDSLELSYSIRPIDVESSRASSSEALNWDDEYDRVPWDEVSPVEGVVPDIIDSSNIHSLLRTMAEAEGLYATLRTFTYKDGFTVSNFIDWLGGQDADDWDRSPEWDRRAAIFLCKDILKARDPIQPMTDSLISQISRLKLEP</sequence>
<evidence type="ECO:0000313" key="3">
    <source>
        <dbReference type="Proteomes" id="UP000092730"/>
    </source>
</evidence>
<dbReference type="EMBL" id="CP144545">
    <property type="protein sequence ID" value="WVW84872.1"/>
    <property type="molecule type" value="Genomic_DNA"/>
</dbReference>
<dbReference type="VEuPathDB" id="FungiDB:I302_05827"/>
<proteinExistence type="predicted"/>
<reference evidence="1" key="3">
    <citation type="submission" date="2014-01" db="EMBL/GenBank/DDBJ databases">
        <title>Evolution of pathogenesis and genome organization in the Tremellales.</title>
        <authorList>
            <person name="Cuomo C."/>
            <person name="Litvintseva A."/>
            <person name="Heitman J."/>
            <person name="Chen Y."/>
            <person name="Sun S."/>
            <person name="Springer D."/>
            <person name="Dromer F."/>
            <person name="Young S."/>
            <person name="Zeng Q."/>
            <person name="Chapman S."/>
            <person name="Gujja S."/>
            <person name="Saif S."/>
            <person name="Birren B."/>
        </authorList>
    </citation>
    <scope>NUCLEOTIDE SEQUENCE</scope>
    <source>
        <strain evidence="1">CBS 10118</strain>
    </source>
</reference>
<protein>
    <submittedName>
        <fullName evidence="1">Uncharacterized protein</fullName>
    </submittedName>
</protein>
<organism evidence="1">
    <name type="scientific">Kwoniella bestiolae CBS 10118</name>
    <dbReference type="NCBI Taxonomy" id="1296100"/>
    <lineage>
        <taxon>Eukaryota</taxon>
        <taxon>Fungi</taxon>
        <taxon>Dikarya</taxon>
        <taxon>Basidiomycota</taxon>
        <taxon>Agaricomycotina</taxon>
        <taxon>Tremellomycetes</taxon>
        <taxon>Tremellales</taxon>
        <taxon>Cryptococcaceae</taxon>
        <taxon>Kwoniella</taxon>
    </lineage>
</organism>
<dbReference type="AlphaFoldDB" id="A0A1B9G020"/>
<accession>A0A1B9G020</accession>
<reference evidence="2" key="2">
    <citation type="submission" date="2013-07" db="EMBL/GenBank/DDBJ databases">
        <authorList>
            <consortium name="The Broad Institute Genome Sequencing Platform"/>
            <person name="Cuomo C."/>
            <person name="Litvintseva A."/>
            <person name="Chen Y."/>
            <person name="Heitman J."/>
            <person name="Sun S."/>
            <person name="Springer D."/>
            <person name="Dromer F."/>
            <person name="Young S.K."/>
            <person name="Zeng Q."/>
            <person name="Gargeya S."/>
            <person name="Fitzgerald M."/>
            <person name="Abouelleil A."/>
            <person name="Alvarado L."/>
            <person name="Berlin A.M."/>
            <person name="Chapman S.B."/>
            <person name="Dewar J."/>
            <person name="Goldberg J."/>
            <person name="Griggs A."/>
            <person name="Gujja S."/>
            <person name="Hansen M."/>
            <person name="Howarth C."/>
            <person name="Imamovic A."/>
            <person name="Larimer J."/>
            <person name="McCowan C."/>
            <person name="Murphy C."/>
            <person name="Pearson M."/>
            <person name="Priest M."/>
            <person name="Roberts A."/>
            <person name="Saif S."/>
            <person name="Shea T."/>
            <person name="Sykes S."/>
            <person name="Wortman J."/>
            <person name="Nusbaum C."/>
            <person name="Birren B."/>
        </authorList>
    </citation>
    <scope>NUCLEOTIDE SEQUENCE</scope>
    <source>
        <strain evidence="2">CBS 10118</strain>
    </source>
</reference>
<dbReference type="EMBL" id="KI894022">
    <property type="protein sequence ID" value="OCF24367.1"/>
    <property type="molecule type" value="Genomic_DNA"/>
</dbReference>
<dbReference type="KEGG" id="kbi:30210226"/>
<dbReference type="RefSeq" id="XP_019045437.1">
    <property type="nucleotide sequence ID" value="XM_019192440.1"/>
</dbReference>
<evidence type="ECO:0000313" key="1">
    <source>
        <dbReference type="EMBL" id="OCF24367.1"/>
    </source>
</evidence>
<evidence type="ECO:0000313" key="2">
    <source>
        <dbReference type="EMBL" id="WVW84872.1"/>
    </source>
</evidence>
<gene>
    <name evidence="1" type="ORF">I302_05827</name>
    <name evidence="2" type="ORF">I302_106907</name>
</gene>
<dbReference type="GeneID" id="30210226"/>
<reference evidence="2" key="4">
    <citation type="submission" date="2024-02" db="EMBL/GenBank/DDBJ databases">
        <title>Comparative genomics of Cryptococcus and Kwoniella reveals pathogenesis evolution and contrasting modes of karyotype evolution via chromosome fusion or intercentromeric recombination.</title>
        <authorList>
            <person name="Coelho M.A."/>
            <person name="David-Palma M."/>
            <person name="Shea T."/>
            <person name="Bowers K."/>
            <person name="McGinley-Smith S."/>
            <person name="Mohammad A.W."/>
            <person name="Gnirke A."/>
            <person name="Yurkov A.M."/>
            <person name="Nowrousian M."/>
            <person name="Sun S."/>
            <person name="Cuomo C.A."/>
            <person name="Heitman J."/>
        </authorList>
    </citation>
    <scope>NUCLEOTIDE SEQUENCE</scope>
    <source>
        <strain evidence="2">CBS 10118</strain>
    </source>
</reference>
<name>A0A1B9G020_9TREE</name>
<keyword evidence="3" id="KW-1185">Reference proteome</keyword>